<evidence type="ECO:0000313" key="3">
    <source>
        <dbReference type="Proteomes" id="UP001062443"/>
    </source>
</evidence>
<evidence type="ECO:0000313" key="2">
    <source>
        <dbReference type="EMBL" id="GBR45908.1"/>
    </source>
</evidence>
<dbReference type="SUPFAM" id="SSF51294">
    <property type="entry name" value="Hedgehog/intein (Hint) domain"/>
    <property type="match status" value="1"/>
</dbReference>
<dbReference type="Proteomes" id="UP001062443">
    <property type="component" value="Unassembled WGS sequence"/>
</dbReference>
<dbReference type="Gene3D" id="2.170.16.10">
    <property type="entry name" value="Hedgehog/Intein (Hint) domain"/>
    <property type="match status" value="1"/>
</dbReference>
<dbReference type="InterPro" id="IPR036844">
    <property type="entry name" value="Hint_dom_sf"/>
</dbReference>
<evidence type="ECO:0000259" key="1">
    <source>
        <dbReference type="Pfam" id="PF13403"/>
    </source>
</evidence>
<comment type="caution">
    <text evidence="2">The sequence shown here is derived from an EMBL/GenBank/DDBJ whole genome shotgun (WGS) entry which is preliminary data.</text>
</comment>
<dbReference type="Pfam" id="PF13403">
    <property type="entry name" value="Hint_2"/>
    <property type="match status" value="1"/>
</dbReference>
<dbReference type="InterPro" id="IPR028992">
    <property type="entry name" value="Hedgehog/Intein_dom"/>
</dbReference>
<sequence length="490" mass="54932">MSATKNPDIHQQIPTSGTYILNIGRLTPTDSSNTDYAVSNVQNSVEITFGISQKGTKFFYLNNDSSRLYYPFYNESTEYGGTAQNGKGRKEFIFQDKDGKYYIVSQNIINLNELKYQYDQNSNTFFVKNPNTGTNIALTGGDDDFDPCFLAGSMIETPEGYKAVETLTANDKIIVLRNGEQTVEAVRWVGKTSRTVRQGRHITASNYPVRVLKDALADGVPFKDMLITAEHCLFFNGNFVPVRMLVNNHSIFYDRSITSYTFYHVEMENHAIIIADGVLTESYLDTGNINRFHEGVQIMPLPTSRNLTWKNAAAPLSTSRDFVEPLFKNILARAQSSNLPKQAAPEHLTEEHDLHLMTEKGERLDTVRINGKHHIFHVPAGTHNIWLMSNASAPSITVGPFIDDRRTLGVLIGEVTLFEKDCTKKIQDHLHVSNLNGWHGIESSNNRWTSGQSLLPISHTKTTSNSVLSIELISSTIYVKIDNLNKNIAA</sequence>
<proteinExistence type="predicted"/>
<name>A0ABQ0QIF3_9PROT</name>
<dbReference type="EMBL" id="BAQB01000009">
    <property type="protein sequence ID" value="GBR45908.1"/>
    <property type="molecule type" value="Genomic_DNA"/>
</dbReference>
<accession>A0ABQ0QIF3</accession>
<dbReference type="RefSeq" id="WP_068170355.1">
    <property type="nucleotide sequence ID" value="NZ_BAQB01000009.1"/>
</dbReference>
<gene>
    <name evidence="2" type="ORF">AA106556_0933</name>
</gene>
<keyword evidence="3" id="KW-1185">Reference proteome</keyword>
<feature type="domain" description="Hedgehog/Intein (Hint)" evidence="1">
    <location>
        <begin position="147"/>
        <end position="286"/>
    </location>
</feature>
<organism evidence="2 3">
    <name type="scientific">Neokomagataea tanensis NBRC 106556</name>
    <dbReference type="NCBI Taxonomy" id="1223519"/>
    <lineage>
        <taxon>Bacteria</taxon>
        <taxon>Pseudomonadati</taxon>
        <taxon>Pseudomonadota</taxon>
        <taxon>Alphaproteobacteria</taxon>
        <taxon>Acetobacterales</taxon>
        <taxon>Acetobacteraceae</taxon>
        <taxon>Neokomagataea</taxon>
    </lineage>
</organism>
<protein>
    <submittedName>
        <fullName evidence="2">Outer membrane protein</fullName>
    </submittedName>
</protein>
<reference evidence="2" key="1">
    <citation type="submission" date="2013-04" db="EMBL/GenBank/DDBJ databases">
        <title>The genome sequencing project of 58 acetic acid bacteria.</title>
        <authorList>
            <person name="Okamoto-Kainuma A."/>
            <person name="Ishikawa M."/>
            <person name="Umino S."/>
            <person name="Koizumi Y."/>
            <person name="Shiwa Y."/>
            <person name="Yoshikawa H."/>
            <person name="Matsutani M."/>
            <person name="Matsushita K."/>
        </authorList>
    </citation>
    <scope>NUCLEOTIDE SEQUENCE</scope>
    <source>
        <strain evidence="2">NBRC 106556</strain>
    </source>
</reference>